<keyword evidence="2" id="KW-1185">Reference proteome</keyword>
<dbReference type="AlphaFoldDB" id="A0A090KYK3"/>
<dbReference type="Proteomes" id="UP000035682">
    <property type="component" value="Unplaced"/>
</dbReference>
<reference evidence="2" key="2">
    <citation type="submission" date="2014-09" db="EMBL/GenBank/DDBJ databases">
        <authorList>
            <person name="Martin A.A."/>
        </authorList>
    </citation>
    <scope>NUCLEOTIDE SEQUENCE</scope>
    <source>
        <strain evidence="2">ED321</strain>
    </source>
</reference>
<dbReference type="GeneID" id="36385089"/>
<sequence length="218" mass="26011">MLERYESLFCNKIITKVVVYFYFKMFQMKSFFKIVCPCFSDLFDDETPLIGDDVINHENGTNCQLNQREQQNIERESLRRSSSMRYNNSRFNKNDFKRDEETERALQQILDRTKERMINFNEFNEEINFEKLRSMMDNEKYLKEINDHDKLSKDTIKKDCLLEPTFDDENLVDLLTNASALSESDSVNINKMLKDFKTSLKTVNSINFDEPLVVYMDL</sequence>
<evidence type="ECO:0000313" key="1">
    <source>
        <dbReference type="EMBL" id="CEF60279.1"/>
    </source>
</evidence>
<evidence type="ECO:0000313" key="4">
    <source>
        <dbReference type="WormBase" id="SRAE_X000201700"/>
    </source>
</evidence>
<evidence type="ECO:0000313" key="3">
    <source>
        <dbReference type="WBParaSite" id="SRAE_X000201700.1"/>
    </source>
</evidence>
<gene>
    <name evidence="1 3 4" type="ORF">SRAE_X000201700</name>
</gene>
<evidence type="ECO:0000313" key="2">
    <source>
        <dbReference type="Proteomes" id="UP000035682"/>
    </source>
</evidence>
<dbReference type="RefSeq" id="XP_024499488.1">
    <property type="nucleotide sequence ID" value="XM_024643041.1"/>
</dbReference>
<dbReference type="CTD" id="36385089"/>
<name>A0A090KYK3_STRRB</name>
<reference evidence="1" key="1">
    <citation type="submission" date="2014-09" db="EMBL/GenBank/DDBJ databases">
        <authorList>
            <person name="Aslett A.Martin."/>
        </authorList>
    </citation>
    <scope>NUCLEOTIDE SEQUENCE</scope>
    <source>
        <strain evidence="1">ED321 Heterogonic</strain>
    </source>
</reference>
<protein>
    <submittedName>
        <fullName evidence="1 3">Uncharacterized protein</fullName>
    </submittedName>
</protein>
<dbReference type="EMBL" id="LN609398">
    <property type="protein sequence ID" value="CEF60279.1"/>
    <property type="molecule type" value="Genomic_DNA"/>
</dbReference>
<dbReference type="WormBase" id="SRAE_X000201700">
    <property type="protein sequence ID" value="SRP07979"/>
    <property type="gene ID" value="WBGene00267595"/>
</dbReference>
<proteinExistence type="predicted"/>
<dbReference type="WBParaSite" id="SRAE_X000201700.1">
    <property type="protein sequence ID" value="SRAE_X000201700.1"/>
    <property type="gene ID" value="WBGene00267595"/>
</dbReference>
<organism evidence="1">
    <name type="scientific">Strongyloides ratti</name>
    <name type="common">Parasitic roundworm</name>
    <dbReference type="NCBI Taxonomy" id="34506"/>
    <lineage>
        <taxon>Eukaryota</taxon>
        <taxon>Metazoa</taxon>
        <taxon>Ecdysozoa</taxon>
        <taxon>Nematoda</taxon>
        <taxon>Chromadorea</taxon>
        <taxon>Rhabditida</taxon>
        <taxon>Tylenchina</taxon>
        <taxon>Panagrolaimomorpha</taxon>
        <taxon>Strongyloidoidea</taxon>
        <taxon>Strongyloididae</taxon>
        <taxon>Strongyloides</taxon>
    </lineage>
</organism>
<accession>A0A090KYK3</accession>
<reference evidence="3" key="3">
    <citation type="submission" date="2020-12" db="UniProtKB">
        <authorList>
            <consortium name="WormBaseParasite"/>
        </authorList>
    </citation>
    <scope>IDENTIFICATION</scope>
</reference>